<dbReference type="Proteomes" id="UP000199086">
    <property type="component" value="Unassembled WGS sequence"/>
</dbReference>
<dbReference type="RefSeq" id="WP_092610295.1">
    <property type="nucleotide sequence ID" value="NZ_FMYF01000006.1"/>
</dbReference>
<evidence type="ECO:0000259" key="2">
    <source>
        <dbReference type="PROSITE" id="PS51819"/>
    </source>
</evidence>
<keyword evidence="4" id="KW-1185">Reference proteome</keyword>
<feature type="region of interest" description="Disordered" evidence="1">
    <location>
        <begin position="312"/>
        <end position="331"/>
    </location>
</feature>
<dbReference type="CDD" id="cd08343">
    <property type="entry name" value="ED_TypeI_classII_C"/>
    <property type="match status" value="1"/>
</dbReference>
<keyword evidence="3" id="KW-0560">Oxidoreductase</keyword>
<accession>A0A1G6H182</accession>
<reference evidence="3 4" key="1">
    <citation type="submission" date="2016-06" db="EMBL/GenBank/DDBJ databases">
        <authorList>
            <person name="Olsen C.W."/>
            <person name="Carey S."/>
            <person name="Hinshaw L."/>
            <person name="Karasin A.I."/>
        </authorList>
    </citation>
    <scope>NUCLEOTIDE SEQUENCE [LARGE SCALE GENOMIC DNA]</scope>
    <source>
        <strain evidence="3 4">LZ-22</strain>
    </source>
</reference>
<dbReference type="InterPro" id="IPR037523">
    <property type="entry name" value="VOC_core"/>
</dbReference>
<dbReference type="InterPro" id="IPR029068">
    <property type="entry name" value="Glyas_Bleomycin-R_OHBP_Dase"/>
</dbReference>
<gene>
    <name evidence="3" type="ORF">GA0111570_10615</name>
</gene>
<name>A0A1G6H182_9ACTN</name>
<dbReference type="SUPFAM" id="SSF54593">
    <property type="entry name" value="Glyoxalase/Bleomycin resistance protein/Dihydroxybiphenyl dioxygenase"/>
    <property type="match status" value="2"/>
</dbReference>
<dbReference type="PROSITE" id="PS51819">
    <property type="entry name" value="VOC"/>
    <property type="match status" value="1"/>
</dbReference>
<evidence type="ECO:0000313" key="3">
    <source>
        <dbReference type="EMBL" id="SDB87898.1"/>
    </source>
</evidence>
<dbReference type="Gene3D" id="3.10.180.10">
    <property type="entry name" value="2,3-Dihydroxybiphenyl 1,2-Dioxygenase, domain 1"/>
    <property type="match status" value="1"/>
</dbReference>
<dbReference type="STRING" id="1577474.GA0111570_10615"/>
<organism evidence="3 4">
    <name type="scientific">Raineyella antarctica</name>
    <dbReference type="NCBI Taxonomy" id="1577474"/>
    <lineage>
        <taxon>Bacteria</taxon>
        <taxon>Bacillati</taxon>
        <taxon>Actinomycetota</taxon>
        <taxon>Actinomycetes</taxon>
        <taxon>Propionibacteriales</taxon>
        <taxon>Propionibacteriaceae</taxon>
        <taxon>Raineyella</taxon>
    </lineage>
</organism>
<dbReference type="Pfam" id="PF00903">
    <property type="entry name" value="Glyoxalase"/>
    <property type="match status" value="1"/>
</dbReference>
<feature type="domain" description="VOC" evidence="2">
    <location>
        <begin position="158"/>
        <end position="275"/>
    </location>
</feature>
<keyword evidence="3" id="KW-0223">Dioxygenase</keyword>
<evidence type="ECO:0000313" key="4">
    <source>
        <dbReference type="Proteomes" id="UP000199086"/>
    </source>
</evidence>
<evidence type="ECO:0000256" key="1">
    <source>
        <dbReference type="SAM" id="MobiDB-lite"/>
    </source>
</evidence>
<dbReference type="InterPro" id="IPR004360">
    <property type="entry name" value="Glyas_Fos-R_dOase_dom"/>
</dbReference>
<sequence length="331" mass="37059">MTTTKDFGLNGIDELRFAVEDLDSAERFAADWGLTRIEGADTLRFRALDGSGVEFVRTDTSDPRCTPVGDASGLVEMTWGVDFPENLEALRAELATDREAVIDDEGVLRSHDDLGFRLAFRVTRRSDVDYDVTRYNAPRRPARIDERAPRYDRAQPYEISHLAIGVDDAWQAAQFYLDRLGFRVSDRYADRGIFARCSAEGNHHNVFFMNAKQPGTRFNHLAWKVRDVHEVILGGQAFDAKGWLTFAGPGRHLVSSACFWYFLTPFGGSWEYAADEDIVTEEWQPQDFAAEAHIFSQWTFGLEKSDGTLKGPISASRAAGPDPVAEGQFAG</sequence>
<protein>
    <submittedName>
        <fullName evidence="3">Catechol-2,3-dioxygenase</fullName>
    </submittedName>
</protein>
<dbReference type="GO" id="GO:0051213">
    <property type="term" value="F:dioxygenase activity"/>
    <property type="evidence" value="ECO:0007669"/>
    <property type="project" value="UniProtKB-KW"/>
</dbReference>
<dbReference type="AlphaFoldDB" id="A0A1G6H182"/>
<dbReference type="OrthoDB" id="317332at2"/>
<proteinExistence type="predicted"/>
<dbReference type="EMBL" id="FMYF01000006">
    <property type="protein sequence ID" value="SDB87898.1"/>
    <property type="molecule type" value="Genomic_DNA"/>
</dbReference>